<keyword evidence="2" id="KW-1185">Reference proteome</keyword>
<evidence type="ECO:0000313" key="2">
    <source>
        <dbReference type="Proteomes" id="UP001428774"/>
    </source>
</evidence>
<accession>A0AAW9SKP2</accession>
<protein>
    <submittedName>
        <fullName evidence="1">Uncharacterized protein</fullName>
    </submittedName>
</protein>
<gene>
    <name evidence="1" type="ORF">ABFB10_07600</name>
</gene>
<dbReference type="EMBL" id="JBDNCH010000002">
    <property type="protein sequence ID" value="MEN9060927.1"/>
    <property type="molecule type" value="Genomic_DNA"/>
</dbReference>
<proteinExistence type="predicted"/>
<reference evidence="1 2" key="1">
    <citation type="submission" date="2024-05" db="EMBL/GenBank/DDBJ databases">
        <title>Genome sequence of Ponticoccus litoralis KCCM 90028.</title>
        <authorList>
            <person name="Kim J.M."/>
            <person name="Lee J.K."/>
            <person name="Choi B.J."/>
            <person name="Bayburt H."/>
            <person name="Baek J.H."/>
            <person name="Jeon C.O."/>
        </authorList>
    </citation>
    <scope>NUCLEOTIDE SEQUENCE [LARGE SCALE GENOMIC DNA]</scope>
    <source>
        <strain evidence="1 2">KCCM 90028</strain>
    </source>
</reference>
<dbReference type="Proteomes" id="UP001428774">
    <property type="component" value="Unassembled WGS sequence"/>
</dbReference>
<dbReference type="RefSeq" id="WP_347166055.1">
    <property type="nucleotide sequence ID" value="NZ_JBDNCH010000002.1"/>
</dbReference>
<organism evidence="1 2">
    <name type="scientific">Ponticoccus litoralis</name>
    <dbReference type="NCBI Taxonomy" id="422297"/>
    <lineage>
        <taxon>Bacteria</taxon>
        <taxon>Pseudomonadati</taxon>
        <taxon>Pseudomonadota</taxon>
        <taxon>Alphaproteobacteria</taxon>
        <taxon>Rhodobacterales</taxon>
        <taxon>Roseobacteraceae</taxon>
        <taxon>Ponticoccus</taxon>
    </lineage>
</organism>
<comment type="caution">
    <text evidence="1">The sequence shown here is derived from an EMBL/GenBank/DDBJ whole genome shotgun (WGS) entry which is preliminary data.</text>
</comment>
<name>A0AAW9SKP2_9RHOB</name>
<dbReference type="AlphaFoldDB" id="A0AAW9SKP2"/>
<evidence type="ECO:0000313" key="1">
    <source>
        <dbReference type="EMBL" id="MEN9060927.1"/>
    </source>
</evidence>
<sequence>MSWIGLCGQGRAWTCPRRVAATAPERHVLMPRGSIMIETRVPPEERPQTLLYYRREHPRPGTISVQAMPGAASFSCWIRVARSSTPCSNAATTAASTCCA</sequence>